<evidence type="ECO:0000313" key="2">
    <source>
        <dbReference type="Proteomes" id="UP000238479"/>
    </source>
</evidence>
<organism evidence="1 2">
    <name type="scientific">Rosa chinensis</name>
    <name type="common">China rose</name>
    <dbReference type="NCBI Taxonomy" id="74649"/>
    <lineage>
        <taxon>Eukaryota</taxon>
        <taxon>Viridiplantae</taxon>
        <taxon>Streptophyta</taxon>
        <taxon>Embryophyta</taxon>
        <taxon>Tracheophyta</taxon>
        <taxon>Spermatophyta</taxon>
        <taxon>Magnoliopsida</taxon>
        <taxon>eudicotyledons</taxon>
        <taxon>Gunneridae</taxon>
        <taxon>Pentapetalae</taxon>
        <taxon>rosids</taxon>
        <taxon>fabids</taxon>
        <taxon>Rosales</taxon>
        <taxon>Rosaceae</taxon>
        <taxon>Rosoideae</taxon>
        <taxon>Rosoideae incertae sedis</taxon>
        <taxon>Rosa</taxon>
    </lineage>
</organism>
<reference evidence="1 2" key="1">
    <citation type="journal article" date="2018" name="Nat. Genet.">
        <title>The Rosa genome provides new insights in the design of modern roses.</title>
        <authorList>
            <person name="Bendahmane M."/>
        </authorList>
    </citation>
    <scope>NUCLEOTIDE SEQUENCE [LARGE SCALE GENOMIC DNA]</scope>
    <source>
        <strain evidence="2">cv. Old Blush</strain>
    </source>
</reference>
<proteinExistence type="predicted"/>
<evidence type="ECO:0000313" key="1">
    <source>
        <dbReference type="EMBL" id="PRQ53825.1"/>
    </source>
</evidence>
<name>A0A2P6S568_ROSCH</name>
<dbReference type="EMBL" id="PDCK01000040">
    <property type="protein sequence ID" value="PRQ53825.1"/>
    <property type="molecule type" value="Genomic_DNA"/>
</dbReference>
<accession>A0A2P6S568</accession>
<protein>
    <submittedName>
        <fullName evidence="1">Uncharacterized protein</fullName>
    </submittedName>
</protein>
<gene>
    <name evidence="1" type="ORF">RchiOBHm_Chr2g0170761</name>
</gene>
<dbReference type="Gramene" id="PRQ53825">
    <property type="protein sequence ID" value="PRQ53825"/>
    <property type="gene ID" value="RchiOBHm_Chr2g0170761"/>
</dbReference>
<dbReference type="Proteomes" id="UP000238479">
    <property type="component" value="Chromosome 2"/>
</dbReference>
<comment type="caution">
    <text evidence="1">The sequence shown here is derived from an EMBL/GenBank/DDBJ whole genome shotgun (WGS) entry which is preliminary data.</text>
</comment>
<sequence>MGLCLYSWRERPPLNLLFVFSQASDTFVTYGAEAVPFHGSNLRHPLSKIRQHEIWNHGRGSLLLIVSIVE</sequence>
<keyword evidence="2" id="KW-1185">Reference proteome</keyword>
<dbReference type="AlphaFoldDB" id="A0A2P6S568"/>